<name>G4TA83_SERID</name>
<dbReference type="SUPFAM" id="SSF57716">
    <property type="entry name" value="Glucocorticoid receptor-like (DNA-binding domain)"/>
    <property type="match status" value="2"/>
</dbReference>
<gene>
    <name evidence="10" type="ORF">PIIN_02087</name>
</gene>
<keyword evidence="5" id="KW-0539">Nucleus</keyword>
<dbReference type="CDD" id="cd09391">
    <property type="entry name" value="LIM1_Lrg1p_like"/>
    <property type="match status" value="1"/>
</dbReference>
<dbReference type="Proteomes" id="UP000007148">
    <property type="component" value="Unassembled WGS sequence"/>
</dbReference>
<dbReference type="PROSITE" id="PS00478">
    <property type="entry name" value="LIM_DOMAIN_1"/>
    <property type="match status" value="1"/>
</dbReference>
<dbReference type="Gene3D" id="1.10.555.10">
    <property type="entry name" value="Rho GTPase activation protein"/>
    <property type="match status" value="1"/>
</dbReference>
<dbReference type="OrthoDB" id="20689at2759"/>
<keyword evidence="11" id="KW-1185">Reference proteome</keyword>
<dbReference type="InParanoid" id="G4TA83"/>
<feature type="compositionally biased region" description="Low complexity" evidence="7">
    <location>
        <begin position="733"/>
        <end position="753"/>
    </location>
</feature>
<dbReference type="STRING" id="1109443.G4TA83"/>
<feature type="compositionally biased region" description="Polar residues" evidence="7">
    <location>
        <begin position="1167"/>
        <end position="1181"/>
    </location>
</feature>
<dbReference type="InterPro" id="IPR008936">
    <property type="entry name" value="Rho_GTPase_activation_prot"/>
</dbReference>
<dbReference type="EMBL" id="CAFZ01000028">
    <property type="protein sequence ID" value="CCA68221.1"/>
    <property type="molecule type" value="Genomic_DNA"/>
</dbReference>
<evidence type="ECO:0000259" key="8">
    <source>
        <dbReference type="PROSITE" id="PS50023"/>
    </source>
</evidence>
<dbReference type="CDD" id="cd09392">
    <property type="entry name" value="LIM2_Lrg1p_like"/>
    <property type="match status" value="1"/>
</dbReference>
<evidence type="ECO:0000256" key="7">
    <source>
        <dbReference type="SAM" id="MobiDB-lite"/>
    </source>
</evidence>
<dbReference type="Gene3D" id="2.10.110.10">
    <property type="entry name" value="Cysteine Rich Protein"/>
    <property type="match status" value="4"/>
</dbReference>
<feature type="compositionally biased region" description="Basic and acidic residues" evidence="7">
    <location>
        <begin position="24"/>
        <end position="34"/>
    </location>
</feature>
<feature type="compositionally biased region" description="Low complexity" evidence="7">
    <location>
        <begin position="9"/>
        <end position="23"/>
    </location>
</feature>
<feature type="domain" description="Rho-GAP" evidence="9">
    <location>
        <begin position="926"/>
        <end position="1119"/>
    </location>
</feature>
<dbReference type="GO" id="GO:0007165">
    <property type="term" value="P:signal transduction"/>
    <property type="evidence" value="ECO:0007669"/>
    <property type="project" value="InterPro"/>
</dbReference>
<comment type="subcellular location">
    <subcellularLocation>
        <location evidence="1">Nucleus</location>
    </subcellularLocation>
</comment>
<feature type="region of interest" description="Disordered" evidence="7">
    <location>
        <begin position="1156"/>
        <end position="1294"/>
    </location>
</feature>
<dbReference type="eggNOG" id="KOG1703">
    <property type="taxonomic scope" value="Eukaryota"/>
</dbReference>
<feature type="compositionally biased region" description="Low complexity" evidence="7">
    <location>
        <begin position="764"/>
        <end position="781"/>
    </location>
</feature>
<dbReference type="OMA" id="WQMQSSV"/>
<dbReference type="GO" id="GO:0030036">
    <property type="term" value="P:actin cytoskeleton organization"/>
    <property type="evidence" value="ECO:0007669"/>
    <property type="project" value="TreeGrafter"/>
</dbReference>
<evidence type="ECO:0000256" key="3">
    <source>
        <dbReference type="ARBA" id="ARBA00022737"/>
    </source>
</evidence>
<feature type="region of interest" description="Disordered" evidence="7">
    <location>
        <begin position="288"/>
        <end position="310"/>
    </location>
</feature>
<dbReference type="SMART" id="SM00132">
    <property type="entry name" value="LIM"/>
    <property type="match status" value="2"/>
</dbReference>
<keyword evidence="6" id="KW-0440">LIM domain</keyword>
<feature type="compositionally biased region" description="Low complexity" evidence="7">
    <location>
        <begin position="1267"/>
        <end position="1294"/>
    </location>
</feature>
<dbReference type="HOGENOM" id="CLU_001321_1_0_1"/>
<evidence type="ECO:0000256" key="4">
    <source>
        <dbReference type="ARBA" id="ARBA00022833"/>
    </source>
</evidence>
<evidence type="ECO:0000256" key="6">
    <source>
        <dbReference type="PROSITE-ProRule" id="PRU00125"/>
    </source>
</evidence>
<dbReference type="GO" id="GO:0005634">
    <property type="term" value="C:nucleus"/>
    <property type="evidence" value="ECO:0007669"/>
    <property type="project" value="UniProtKB-SubCell"/>
</dbReference>
<feature type="compositionally biased region" description="Low complexity" evidence="7">
    <location>
        <begin position="59"/>
        <end position="74"/>
    </location>
</feature>
<evidence type="ECO:0000256" key="1">
    <source>
        <dbReference type="ARBA" id="ARBA00004123"/>
    </source>
</evidence>
<dbReference type="GO" id="GO:0005737">
    <property type="term" value="C:cytoplasm"/>
    <property type="evidence" value="ECO:0007669"/>
    <property type="project" value="TreeGrafter"/>
</dbReference>
<keyword evidence="3" id="KW-0677">Repeat</keyword>
<evidence type="ECO:0000313" key="10">
    <source>
        <dbReference type="EMBL" id="CCA68221.1"/>
    </source>
</evidence>
<comment type="caution">
    <text evidence="10">The sequence shown here is derived from an EMBL/GenBank/DDBJ whole genome shotgun (WGS) entry which is preliminary data.</text>
</comment>
<dbReference type="SMART" id="SM00324">
    <property type="entry name" value="RhoGAP"/>
    <property type="match status" value="1"/>
</dbReference>
<dbReference type="GO" id="GO:0030695">
    <property type="term" value="F:GTPase regulator activity"/>
    <property type="evidence" value="ECO:0007669"/>
    <property type="project" value="UniProtKB-ARBA"/>
</dbReference>
<feature type="compositionally biased region" description="Basic and acidic residues" evidence="7">
    <location>
        <begin position="681"/>
        <end position="690"/>
    </location>
</feature>
<accession>G4TA83</accession>
<dbReference type="PANTHER" id="PTHR24215:SF10">
    <property type="entry name" value="RHO-GTPASE-ACTIVATING PROTEIN LRG1"/>
    <property type="match status" value="1"/>
</dbReference>
<dbReference type="PROSITE" id="PS50238">
    <property type="entry name" value="RHOGAP"/>
    <property type="match status" value="1"/>
</dbReference>
<feature type="compositionally biased region" description="Polar residues" evidence="7">
    <location>
        <begin position="1224"/>
        <end position="1234"/>
    </location>
</feature>
<evidence type="ECO:0000256" key="5">
    <source>
        <dbReference type="ARBA" id="ARBA00023242"/>
    </source>
</evidence>
<keyword evidence="2 6" id="KW-0479">Metal-binding</keyword>
<evidence type="ECO:0000259" key="9">
    <source>
        <dbReference type="PROSITE" id="PS50238"/>
    </source>
</evidence>
<protein>
    <submittedName>
        <fullName evidence="10">Related to GTPase-activating protein of the rho/rac family (LRG1 protein)</fullName>
    </submittedName>
</protein>
<sequence>MTTLDDASGQRQNGSSNSVNNGKNEGRSLPERSRTLSNSEMQRDKNSRLGGLQHADTAPIGTSPTGMSSPSGAPLKAGAYATSRSEDGHSSTRSHSNQDPMPPPPTPSTNQVLCASCGNVVAGQFVRALGVVFHKACFTCKDCNSPVAQKFFPVDGPDGRPYPLCETDYFRRLGLLCANCGMALRGSYITACQKKYHIEHFVCSIPTCSTVFGPSDSYYEHEDSVYCHFHYSTRFATKCAGCNTAILKQFVEVNRNMKEDCYHPECYLCHKFWNVKLYAGPRPSSSALEYGSENTHSEDAEPLWREEEQRESAQSIRAKQNRMEQQVNSIWTILSSFEESSAACISDMLRHVSDGEYLDAVRDAERFILHVEVLFAAIDDLEFCFAIRNLKGMSHVREARVLCKKTVDLFTLLQQPNKNQGGMTQELLALVTGLAHYLKVLIRIALTAALKLDREHGKEDSIPLFLDSLNSLLMHRATESGVSGEGITATRNVAFGYKSLAPEYAGESPFWPLANGRPPLQIMPLSETCLGCKTTIEEDCVRLGTFQRWHTHCVKCNQCGKAAGEPLPPPKPRTNDEKEAGVRPSATRRPPASTEEFLFDLPDGAPAPPQPAGSLLDPAEFITEVPVAIWCLDHRRVISIGGMQPVTRLEQYSYLLNVRLRKLYNQLKKHGIIPEMPAATEAERRARRESSQITPVRSVHHLDRKLSATSRIPKRSTIIESAPGSVAQMAMASSQRPSESQRPSQPVSQSPASRGPPHVPTRQSTIPSPSVSGTSPSSPHGPQAPYPLAQRPGIPHTNTQVHIMDHPPPPQAQSYILPPDPAAEDGITLADIPQFIEATQNKSLPSMRGRPHVAELAPPELLLIKYAALLIIAKSQLGDPSLVEEMIEFLEAKKGGFWNKWFNKGDKKNMKKKGKGLIKDQIENLLFVDSMLGAASVPLRVPSFIDDIVSAMKQMDMSIEGIFRKNGNIRRMNQDIESLDRDPASVDFSQDNPVQLAALLKRFLRDLPDPLLTYKLHRLWIMTQNVSDVRERARLLHMVMLLLPRYHRDTLEVLLVFLKWVASFSHVDEETGSKMDLENLATVITPSILKANKRDGMHDESFPGIRVVKELLEVQDELYLVPEEFIPLIHDQNYFLGSLEQPRELLKKIDTFLRLRHGPSSMPMNRPSASNGTGYQENPSSGFHHPPNNYVNGSQQYERPGTAPHPSEYASKSLPPHPGLVHQPFSSPHPTSRMQDYAGTPQRPSLDAQWAPPSIPSSDSRRDSPRSRPSSFLRPSDSSLPSSYSSTRNSPIGQ</sequence>
<organism evidence="10 11">
    <name type="scientific">Serendipita indica (strain DSM 11827)</name>
    <name type="common">Root endophyte fungus</name>
    <name type="synonym">Piriformospora indica</name>
    <dbReference type="NCBI Taxonomy" id="1109443"/>
    <lineage>
        <taxon>Eukaryota</taxon>
        <taxon>Fungi</taxon>
        <taxon>Dikarya</taxon>
        <taxon>Basidiomycota</taxon>
        <taxon>Agaricomycotina</taxon>
        <taxon>Agaricomycetes</taxon>
        <taxon>Sebacinales</taxon>
        <taxon>Serendipitaceae</taxon>
        <taxon>Serendipita</taxon>
    </lineage>
</organism>
<dbReference type="Pfam" id="PF00620">
    <property type="entry name" value="RhoGAP"/>
    <property type="match status" value="1"/>
</dbReference>
<dbReference type="InterPro" id="IPR000198">
    <property type="entry name" value="RhoGAP_dom"/>
</dbReference>
<dbReference type="Pfam" id="PF00412">
    <property type="entry name" value="LIM"/>
    <property type="match status" value="2"/>
</dbReference>
<dbReference type="InterPro" id="IPR001781">
    <property type="entry name" value="Znf_LIM"/>
</dbReference>
<proteinExistence type="predicted"/>
<evidence type="ECO:0000313" key="11">
    <source>
        <dbReference type="Proteomes" id="UP000007148"/>
    </source>
</evidence>
<feature type="region of interest" description="Disordered" evidence="7">
    <location>
        <begin position="564"/>
        <end position="592"/>
    </location>
</feature>
<dbReference type="FunCoup" id="G4TA83">
    <property type="interactions" value="183"/>
</dbReference>
<dbReference type="SUPFAM" id="SSF48350">
    <property type="entry name" value="GTPase activation domain, GAP"/>
    <property type="match status" value="1"/>
</dbReference>
<feature type="domain" description="LIM zinc-binding" evidence="8">
    <location>
        <begin position="112"/>
        <end position="175"/>
    </location>
</feature>
<reference evidence="10 11" key="1">
    <citation type="journal article" date="2011" name="PLoS Pathog.">
        <title>Endophytic Life Strategies Decoded by Genome and Transcriptome Analyses of the Mutualistic Root Symbiont Piriformospora indica.</title>
        <authorList>
            <person name="Zuccaro A."/>
            <person name="Lahrmann U."/>
            <person name="Guldener U."/>
            <person name="Langen G."/>
            <person name="Pfiffi S."/>
            <person name="Biedenkopf D."/>
            <person name="Wong P."/>
            <person name="Samans B."/>
            <person name="Grimm C."/>
            <person name="Basiewicz M."/>
            <person name="Murat C."/>
            <person name="Martin F."/>
            <person name="Kogel K.H."/>
        </authorList>
    </citation>
    <scope>NUCLEOTIDE SEQUENCE [LARGE SCALE GENOMIC DNA]</scope>
    <source>
        <strain evidence="10 11">DSM 11827</strain>
    </source>
</reference>
<dbReference type="PROSITE" id="PS50023">
    <property type="entry name" value="LIM_DOMAIN_2"/>
    <property type="match status" value="1"/>
</dbReference>
<keyword evidence="4 6" id="KW-0862">Zinc</keyword>
<feature type="compositionally biased region" description="Basic and acidic residues" evidence="7">
    <location>
        <begin position="295"/>
        <end position="310"/>
    </location>
</feature>
<evidence type="ECO:0000256" key="2">
    <source>
        <dbReference type="ARBA" id="ARBA00022723"/>
    </source>
</evidence>
<feature type="region of interest" description="Disordered" evidence="7">
    <location>
        <begin position="678"/>
        <end position="820"/>
    </location>
</feature>
<feature type="region of interest" description="Disordered" evidence="7">
    <location>
        <begin position="1"/>
        <end position="108"/>
    </location>
</feature>
<dbReference type="PANTHER" id="PTHR24215">
    <property type="entry name" value="RHO-GTPASE-ACTIVATING PROTEIN LRG1"/>
    <property type="match status" value="1"/>
</dbReference>
<dbReference type="GO" id="GO:0046872">
    <property type="term" value="F:metal ion binding"/>
    <property type="evidence" value="ECO:0007669"/>
    <property type="project" value="UniProtKB-KW"/>
</dbReference>
<dbReference type="eggNOG" id="KOG2710">
    <property type="taxonomic scope" value="Eukaryota"/>
</dbReference>